<dbReference type="AlphaFoldDB" id="A0A9Q0M1A3"/>
<feature type="region of interest" description="Disordered" evidence="1">
    <location>
        <begin position="66"/>
        <end position="86"/>
    </location>
</feature>
<keyword evidence="4" id="KW-1185">Reference proteome</keyword>
<organism evidence="3 4">
    <name type="scientific">Blomia tropicalis</name>
    <name type="common">Mite</name>
    <dbReference type="NCBI Taxonomy" id="40697"/>
    <lineage>
        <taxon>Eukaryota</taxon>
        <taxon>Metazoa</taxon>
        <taxon>Ecdysozoa</taxon>
        <taxon>Arthropoda</taxon>
        <taxon>Chelicerata</taxon>
        <taxon>Arachnida</taxon>
        <taxon>Acari</taxon>
        <taxon>Acariformes</taxon>
        <taxon>Sarcoptiformes</taxon>
        <taxon>Astigmata</taxon>
        <taxon>Glycyphagoidea</taxon>
        <taxon>Echimyopodidae</taxon>
        <taxon>Blomia</taxon>
    </lineage>
</organism>
<accession>A0A9Q0M1A3</accession>
<comment type="caution">
    <text evidence="3">The sequence shown here is derived from an EMBL/GenBank/DDBJ whole genome shotgun (WGS) entry which is preliminary data.</text>
</comment>
<name>A0A9Q0M1A3_BLOTA</name>
<reference evidence="3" key="1">
    <citation type="submission" date="2022-12" db="EMBL/GenBank/DDBJ databases">
        <title>Genome assemblies of Blomia tropicalis.</title>
        <authorList>
            <person name="Cui Y."/>
        </authorList>
    </citation>
    <scope>NUCLEOTIDE SEQUENCE</scope>
    <source>
        <tissue evidence="3">Adult mites</tissue>
    </source>
</reference>
<proteinExistence type="predicted"/>
<dbReference type="EMBL" id="JAPWDV010000004">
    <property type="protein sequence ID" value="KAJ6216072.1"/>
    <property type="molecule type" value="Genomic_DNA"/>
</dbReference>
<protein>
    <submittedName>
        <fullName evidence="3">Uncharacterized protein</fullName>
    </submittedName>
</protein>
<keyword evidence="2" id="KW-0472">Membrane</keyword>
<evidence type="ECO:0000313" key="3">
    <source>
        <dbReference type="EMBL" id="KAJ6216072.1"/>
    </source>
</evidence>
<feature type="compositionally biased region" description="Basic and acidic residues" evidence="1">
    <location>
        <begin position="75"/>
        <end position="86"/>
    </location>
</feature>
<keyword evidence="2" id="KW-1133">Transmembrane helix</keyword>
<evidence type="ECO:0000256" key="1">
    <source>
        <dbReference type="SAM" id="MobiDB-lite"/>
    </source>
</evidence>
<gene>
    <name evidence="3" type="ORF">RDWZM_010572</name>
</gene>
<dbReference type="Proteomes" id="UP001142055">
    <property type="component" value="Chromosome 4"/>
</dbReference>
<keyword evidence="2" id="KW-0812">Transmembrane</keyword>
<evidence type="ECO:0000256" key="2">
    <source>
        <dbReference type="SAM" id="Phobius"/>
    </source>
</evidence>
<feature type="transmembrane region" description="Helical" evidence="2">
    <location>
        <begin position="94"/>
        <end position="112"/>
    </location>
</feature>
<sequence length="129" mass="15019">MNIGNLSPKRLKTTTPSFASFNRSSFNERFLDNSFDRLLPNSYNVQSFRNNVDYCPITMPTGIHIENNNHGYKPPSEDKTEKEPIKTDKERMSTFIRAVFALIICLFILNHWKCPTEIFKIFQDLLKAV</sequence>
<evidence type="ECO:0000313" key="4">
    <source>
        <dbReference type="Proteomes" id="UP001142055"/>
    </source>
</evidence>